<sequence>MDSALSIGSILPLKTSSLSTTLKPYLKPPPPLSFPSHLHSTISKTLPSNPPSRSHLRVKASSNFTPKHLGSSSRNPIIQTLQTAASAVVLAAAVAAKFHPFPARAEITPSVLTQEKIDQIQEQEVEKSEEQSTPLSNFLVSDSGAVESLKSLLQQVMAAGKDQEALEVVKKLVSAQPEETEWKFLMARMLIEMGSIQDARDVFEEILKLNPLNFEALFENTLLMDRCGEGDAVVLRLEEALKIAEEGDKAKEARDVRLIMAQIQFLQKNVDAALRQYEELGREDPNDFRPYFCKGMIYSLLDRDKEAREEFAKYRQLSPKKFEVEGYLRSPLSRMKRKVIVGLQPDYQVDLGVGAQWLDLQLSES</sequence>
<comment type="caution">
    <text evidence="1">The sequence shown here is derived from an EMBL/GenBank/DDBJ whole genome shotgun (WGS) entry which is preliminary data.</text>
</comment>
<protein>
    <submittedName>
        <fullName evidence="1">Uncharacterized protein</fullName>
    </submittedName>
</protein>
<evidence type="ECO:0000313" key="2">
    <source>
        <dbReference type="Proteomes" id="UP000828048"/>
    </source>
</evidence>
<dbReference type="EMBL" id="CM037160">
    <property type="protein sequence ID" value="KAH7839222.1"/>
    <property type="molecule type" value="Genomic_DNA"/>
</dbReference>
<proteinExistence type="predicted"/>
<gene>
    <name evidence="1" type="ORF">Vadar_001419</name>
</gene>
<accession>A0ACB7XF70</accession>
<name>A0ACB7XF70_9ERIC</name>
<evidence type="ECO:0000313" key="1">
    <source>
        <dbReference type="EMBL" id="KAH7839222.1"/>
    </source>
</evidence>
<organism evidence="1 2">
    <name type="scientific">Vaccinium darrowii</name>
    <dbReference type="NCBI Taxonomy" id="229202"/>
    <lineage>
        <taxon>Eukaryota</taxon>
        <taxon>Viridiplantae</taxon>
        <taxon>Streptophyta</taxon>
        <taxon>Embryophyta</taxon>
        <taxon>Tracheophyta</taxon>
        <taxon>Spermatophyta</taxon>
        <taxon>Magnoliopsida</taxon>
        <taxon>eudicotyledons</taxon>
        <taxon>Gunneridae</taxon>
        <taxon>Pentapetalae</taxon>
        <taxon>asterids</taxon>
        <taxon>Ericales</taxon>
        <taxon>Ericaceae</taxon>
        <taxon>Vaccinioideae</taxon>
        <taxon>Vaccinieae</taxon>
        <taxon>Vaccinium</taxon>
    </lineage>
</organism>
<reference evidence="1 2" key="1">
    <citation type="journal article" date="2021" name="Hortic Res">
        <title>High-quality reference genome and annotation aids understanding of berry development for evergreen blueberry (Vaccinium darrowii).</title>
        <authorList>
            <person name="Yu J."/>
            <person name="Hulse-Kemp A.M."/>
            <person name="Babiker E."/>
            <person name="Staton M."/>
        </authorList>
    </citation>
    <scope>NUCLEOTIDE SEQUENCE [LARGE SCALE GENOMIC DNA]</scope>
    <source>
        <strain evidence="2">cv. NJ 8807/NJ 8810</strain>
        <tissue evidence="1">Young leaf</tissue>
    </source>
</reference>
<dbReference type="Proteomes" id="UP000828048">
    <property type="component" value="Chromosome 10"/>
</dbReference>
<keyword evidence="2" id="KW-1185">Reference proteome</keyword>